<comment type="similarity">
    <text evidence="2">Belongs to the UPF0053 family.</text>
</comment>
<organism evidence="15 16">
    <name type="scientific">Prauserella rugosa</name>
    <dbReference type="NCBI Taxonomy" id="43354"/>
    <lineage>
        <taxon>Bacteria</taxon>
        <taxon>Bacillati</taxon>
        <taxon>Actinomycetota</taxon>
        <taxon>Actinomycetes</taxon>
        <taxon>Pseudonocardiales</taxon>
        <taxon>Pseudonocardiaceae</taxon>
        <taxon>Prauserella</taxon>
    </lineage>
</organism>
<dbReference type="InterPro" id="IPR002550">
    <property type="entry name" value="CNNM"/>
</dbReference>
<name>A0A660C8A9_9PSEU</name>
<keyword evidence="5" id="KW-0677">Repeat</keyword>
<dbReference type="InterPro" id="IPR016169">
    <property type="entry name" value="FAD-bd_PCMH_sub2"/>
</dbReference>
<dbReference type="OrthoDB" id="110231at2"/>
<dbReference type="SMART" id="SM01091">
    <property type="entry name" value="CorC_HlyC"/>
    <property type="match status" value="1"/>
</dbReference>
<dbReference type="Proteomes" id="UP000317303">
    <property type="component" value="Unassembled WGS sequence"/>
</dbReference>
<evidence type="ECO:0000256" key="8">
    <source>
        <dbReference type="ARBA" id="ARBA00023136"/>
    </source>
</evidence>
<keyword evidence="6 10" id="KW-1133">Transmembrane helix</keyword>
<feature type="domain" description="CBS" evidence="13">
    <location>
        <begin position="270"/>
        <end position="328"/>
    </location>
</feature>
<evidence type="ECO:0000256" key="2">
    <source>
        <dbReference type="ARBA" id="ARBA00006337"/>
    </source>
</evidence>
<dbReference type="InterPro" id="IPR005170">
    <property type="entry name" value="Transptr-assoc_dom"/>
</dbReference>
<feature type="region of interest" description="Disordered" evidence="11">
    <location>
        <begin position="416"/>
        <end position="477"/>
    </location>
</feature>
<dbReference type="GO" id="GO:0005886">
    <property type="term" value="C:plasma membrane"/>
    <property type="evidence" value="ECO:0007669"/>
    <property type="project" value="UniProtKB-SubCell"/>
</dbReference>
<dbReference type="PANTHER" id="PTHR22777">
    <property type="entry name" value="HEMOLYSIN-RELATED"/>
    <property type="match status" value="1"/>
</dbReference>
<dbReference type="InterPro" id="IPR036318">
    <property type="entry name" value="FAD-bd_PCMH-like_sf"/>
</dbReference>
<proteinExistence type="inferred from homology"/>
<evidence type="ECO:0000256" key="7">
    <source>
        <dbReference type="ARBA" id="ARBA00023122"/>
    </source>
</evidence>
<evidence type="ECO:0000256" key="4">
    <source>
        <dbReference type="ARBA" id="ARBA00022692"/>
    </source>
</evidence>
<dbReference type="SUPFAM" id="SSF54631">
    <property type="entry name" value="CBS-domain pair"/>
    <property type="match status" value="1"/>
</dbReference>
<feature type="transmembrane region" description="Helical" evidence="12">
    <location>
        <begin position="90"/>
        <end position="108"/>
    </location>
</feature>
<dbReference type="Gene3D" id="3.10.580.10">
    <property type="entry name" value="CBS-domain"/>
    <property type="match status" value="1"/>
</dbReference>
<accession>A0A660C8A9</accession>
<protein>
    <submittedName>
        <fullName evidence="15">CBS domain containing-hemolysin-like protein</fullName>
    </submittedName>
</protein>
<dbReference type="EMBL" id="VLJV01000001">
    <property type="protein sequence ID" value="TWH19712.1"/>
    <property type="molecule type" value="Genomic_DNA"/>
</dbReference>
<evidence type="ECO:0000256" key="5">
    <source>
        <dbReference type="ARBA" id="ARBA00022737"/>
    </source>
</evidence>
<evidence type="ECO:0000256" key="12">
    <source>
        <dbReference type="SAM" id="Phobius"/>
    </source>
</evidence>
<evidence type="ECO:0000256" key="1">
    <source>
        <dbReference type="ARBA" id="ARBA00004651"/>
    </source>
</evidence>
<keyword evidence="4 10" id="KW-0812">Transmembrane</keyword>
<dbReference type="Pfam" id="PF01595">
    <property type="entry name" value="CNNM"/>
    <property type="match status" value="1"/>
</dbReference>
<reference evidence="15 16" key="1">
    <citation type="submission" date="2019-07" db="EMBL/GenBank/DDBJ databases">
        <title>R&amp;d 2014.</title>
        <authorList>
            <person name="Klenk H.-P."/>
        </authorList>
    </citation>
    <scope>NUCLEOTIDE SEQUENCE [LARGE SCALE GENOMIC DNA]</scope>
    <source>
        <strain evidence="15 16">DSM 43194</strain>
    </source>
</reference>
<evidence type="ECO:0000259" key="13">
    <source>
        <dbReference type="PROSITE" id="PS51371"/>
    </source>
</evidence>
<keyword evidence="3" id="KW-1003">Cell membrane</keyword>
<evidence type="ECO:0000256" key="6">
    <source>
        <dbReference type="ARBA" id="ARBA00022989"/>
    </source>
</evidence>
<keyword evidence="7 9" id="KW-0129">CBS domain</keyword>
<dbReference type="SMART" id="SM00116">
    <property type="entry name" value="CBS"/>
    <property type="match status" value="1"/>
</dbReference>
<evidence type="ECO:0000313" key="16">
    <source>
        <dbReference type="Proteomes" id="UP000317303"/>
    </source>
</evidence>
<dbReference type="Gene3D" id="3.30.465.10">
    <property type="match status" value="1"/>
</dbReference>
<feature type="compositionally biased region" description="Basic and acidic residues" evidence="11">
    <location>
        <begin position="466"/>
        <end position="477"/>
    </location>
</feature>
<feature type="transmembrane region" description="Helical" evidence="12">
    <location>
        <begin position="59"/>
        <end position="83"/>
    </location>
</feature>
<dbReference type="InterPro" id="IPR000644">
    <property type="entry name" value="CBS_dom"/>
</dbReference>
<comment type="subcellular location">
    <subcellularLocation>
        <location evidence="1">Cell membrane</location>
        <topology evidence="1">Multi-pass membrane protein</topology>
    </subcellularLocation>
</comment>
<dbReference type="InterPro" id="IPR046342">
    <property type="entry name" value="CBS_dom_sf"/>
</dbReference>
<sequence length="477" mass="50813">MSSTAALVLAVALVLLGGLFAAADAAVSSVSRARAEGMIRAGRVGARHLVAIIDERSRHINLLLLLRLACELTATVLVTVVGLRWFQEDWSSVAGAGAIMVLVSYVLVGVGPRTIGRQHPYRVGLIVAGPVRVLGTVLGPLSRLLIVVGNAITPGKGFREGPFTTEAELREIVDLAGERGVVGTDEREMIHSVFELGDTVAREVMVPRTEIVWIEQDKTVRQALALSMRTGFTRLPVIGETADDVVGVVNLKDLVQASLAEGGNARPVDELKGPVDFVPDSKRLDSLLKEMQVSRHHMAIAVDEYGGTAGLLTIEDILEEIVGEITDESDTEERPEVEELGEHTLRVSARLGVDDLSELFDVDLSDHDVETVGGLMAQRLGRVPLPGAEAEIGGLRLRAEGGKDRRGRMRITTVVVRPVAEQEPTGDDGDDSPGGTSTGGTAGNRDHSDKTENTARAAETGGAVGDQRDTDRSVEHA</sequence>
<comment type="caution">
    <text evidence="15">The sequence shown here is derived from an EMBL/GenBank/DDBJ whole genome shotgun (WGS) entry which is preliminary data.</text>
</comment>
<dbReference type="CDD" id="cd04590">
    <property type="entry name" value="CBS_pair_CorC_HlyC_assoc"/>
    <property type="match status" value="1"/>
</dbReference>
<keyword evidence="8 10" id="KW-0472">Membrane</keyword>
<dbReference type="Pfam" id="PF03471">
    <property type="entry name" value="CorC_HlyC"/>
    <property type="match status" value="1"/>
</dbReference>
<dbReference type="PROSITE" id="PS51371">
    <property type="entry name" value="CBS"/>
    <property type="match status" value="2"/>
</dbReference>
<feature type="compositionally biased region" description="Basic and acidic residues" evidence="11">
    <location>
        <begin position="444"/>
        <end position="453"/>
    </location>
</feature>
<dbReference type="Pfam" id="PF00571">
    <property type="entry name" value="CBS"/>
    <property type="match status" value="2"/>
</dbReference>
<dbReference type="AlphaFoldDB" id="A0A660C8A9"/>
<dbReference type="SUPFAM" id="SSF56176">
    <property type="entry name" value="FAD-binding/transporter-associated domain-like"/>
    <property type="match status" value="1"/>
</dbReference>
<evidence type="ECO:0000259" key="14">
    <source>
        <dbReference type="PROSITE" id="PS51846"/>
    </source>
</evidence>
<evidence type="ECO:0000256" key="11">
    <source>
        <dbReference type="SAM" id="MobiDB-lite"/>
    </source>
</evidence>
<feature type="domain" description="CNNM transmembrane" evidence="14">
    <location>
        <begin position="1"/>
        <end position="186"/>
    </location>
</feature>
<dbReference type="FunFam" id="3.10.580.10:FF:000002">
    <property type="entry name" value="Magnesium/cobalt efflux protein CorC"/>
    <property type="match status" value="1"/>
</dbReference>
<dbReference type="GO" id="GO:0050660">
    <property type="term" value="F:flavin adenine dinucleotide binding"/>
    <property type="evidence" value="ECO:0007669"/>
    <property type="project" value="InterPro"/>
</dbReference>
<dbReference type="InterPro" id="IPR044751">
    <property type="entry name" value="Ion_transp-like_CBS"/>
</dbReference>
<gene>
    <name evidence="15" type="ORF">JD82_01541</name>
</gene>
<evidence type="ECO:0000313" key="15">
    <source>
        <dbReference type="EMBL" id="TWH19712.1"/>
    </source>
</evidence>
<dbReference type="RefSeq" id="WP_084705646.1">
    <property type="nucleotide sequence ID" value="NZ_JOIJ01000002.1"/>
</dbReference>
<evidence type="ECO:0000256" key="10">
    <source>
        <dbReference type="PROSITE-ProRule" id="PRU01193"/>
    </source>
</evidence>
<dbReference type="PROSITE" id="PS51846">
    <property type="entry name" value="CNNM"/>
    <property type="match status" value="1"/>
</dbReference>
<feature type="domain" description="CBS" evidence="13">
    <location>
        <begin position="205"/>
        <end position="266"/>
    </location>
</feature>
<keyword evidence="16" id="KW-1185">Reference proteome</keyword>
<dbReference type="PANTHER" id="PTHR22777:SF32">
    <property type="entry name" value="UPF0053 INNER MEMBRANE PROTEIN YFJD"/>
    <property type="match status" value="1"/>
</dbReference>
<evidence type="ECO:0000256" key="3">
    <source>
        <dbReference type="ARBA" id="ARBA00022475"/>
    </source>
</evidence>
<evidence type="ECO:0000256" key="9">
    <source>
        <dbReference type="PROSITE-ProRule" id="PRU00703"/>
    </source>
</evidence>